<dbReference type="NCBIfam" id="TIGR00757">
    <property type="entry name" value="RNaseEG"/>
    <property type="match status" value="1"/>
</dbReference>
<feature type="compositionally biased region" description="Basic and acidic residues" evidence="16">
    <location>
        <begin position="587"/>
        <end position="659"/>
    </location>
</feature>
<keyword evidence="10 15" id="KW-0255">Endonuclease</keyword>
<keyword evidence="11 15" id="KW-0378">Hydrolase</keyword>
<keyword evidence="13 15" id="KW-0694">RNA-binding</keyword>
<dbReference type="Proteomes" id="UP000604481">
    <property type="component" value="Unassembled WGS sequence"/>
</dbReference>
<evidence type="ECO:0000256" key="2">
    <source>
        <dbReference type="ARBA" id="ARBA00022475"/>
    </source>
</evidence>
<dbReference type="GO" id="GO:0000287">
    <property type="term" value="F:magnesium ion binding"/>
    <property type="evidence" value="ECO:0007669"/>
    <property type="project" value="UniProtKB-UniRule"/>
</dbReference>
<feature type="compositionally biased region" description="Low complexity" evidence="16">
    <location>
        <begin position="755"/>
        <end position="772"/>
    </location>
</feature>
<evidence type="ECO:0000256" key="3">
    <source>
        <dbReference type="ARBA" id="ARBA00022490"/>
    </source>
</evidence>
<evidence type="ECO:0000256" key="14">
    <source>
        <dbReference type="ARBA" id="ARBA00023136"/>
    </source>
</evidence>
<feature type="binding site" evidence="15">
    <location>
        <position position="405"/>
    </location>
    <ligand>
        <name>Zn(2+)</name>
        <dbReference type="ChEBI" id="CHEBI:29105"/>
        <note>ligand shared between dimeric partners</note>
    </ligand>
</feature>
<dbReference type="GO" id="GO:0006402">
    <property type="term" value="P:mRNA catabolic process"/>
    <property type="evidence" value="ECO:0007669"/>
    <property type="project" value="UniProtKB-UniRule"/>
</dbReference>
<organism evidence="18 19">
    <name type="scientific">Chitinilyticum piscinae</name>
    <dbReference type="NCBI Taxonomy" id="2866724"/>
    <lineage>
        <taxon>Bacteria</taxon>
        <taxon>Pseudomonadati</taxon>
        <taxon>Pseudomonadota</taxon>
        <taxon>Betaproteobacteria</taxon>
        <taxon>Neisseriales</taxon>
        <taxon>Chitinibacteraceae</taxon>
        <taxon>Chitinilyticum</taxon>
    </lineage>
</organism>
<dbReference type="InterPro" id="IPR012340">
    <property type="entry name" value="NA-bd_OB-fold"/>
</dbReference>
<reference evidence="18 19" key="1">
    <citation type="submission" date="2020-10" db="EMBL/GenBank/DDBJ databases">
        <title>The genome sequence of Chitinilyticum litopenaei 4Y14.</title>
        <authorList>
            <person name="Liu Y."/>
        </authorList>
    </citation>
    <scope>NUCLEOTIDE SEQUENCE [LARGE SCALE GENOMIC DNA]</scope>
    <source>
        <strain evidence="18 19">4Y14</strain>
    </source>
</reference>
<comment type="cofactor">
    <cofactor evidence="15">
        <name>Zn(2+)</name>
        <dbReference type="ChEBI" id="CHEBI:29105"/>
    </cofactor>
    <text evidence="15">Binds 2 Zn(2+) ions per homotetramer.</text>
</comment>
<dbReference type="GO" id="GO:0019843">
    <property type="term" value="F:rRNA binding"/>
    <property type="evidence" value="ECO:0007669"/>
    <property type="project" value="UniProtKB-KW"/>
</dbReference>
<evidence type="ECO:0000256" key="9">
    <source>
        <dbReference type="ARBA" id="ARBA00022730"/>
    </source>
</evidence>
<dbReference type="EMBL" id="JADFUA010000002">
    <property type="protein sequence ID" value="MBE9608554.1"/>
    <property type="molecule type" value="Genomic_DNA"/>
</dbReference>
<dbReference type="Pfam" id="PF00575">
    <property type="entry name" value="S1"/>
    <property type="match status" value="1"/>
</dbReference>
<comment type="caution">
    <text evidence="18">The sequence shown here is derived from an EMBL/GenBank/DDBJ whole genome shotgun (WGS) entry which is preliminary data.</text>
</comment>
<feature type="compositionally biased region" description="Polar residues" evidence="16">
    <location>
        <begin position="706"/>
        <end position="723"/>
    </location>
</feature>
<comment type="similarity">
    <text evidence="15">Belongs to the RNase E/G family. RNase E subfamily.</text>
</comment>
<evidence type="ECO:0000256" key="11">
    <source>
        <dbReference type="ARBA" id="ARBA00022801"/>
    </source>
</evidence>
<dbReference type="GO" id="GO:0009898">
    <property type="term" value="C:cytoplasmic side of plasma membrane"/>
    <property type="evidence" value="ECO:0007669"/>
    <property type="project" value="UniProtKB-UniRule"/>
</dbReference>
<keyword evidence="7 15" id="KW-0540">Nuclease</keyword>
<evidence type="ECO:0000256" key="1">
    <source>
        <dbReference type="ARBA" id="ARBA00005663"/>
    </source>
</evidence>
<dbReference type="GO" id="GO:0008995">
    <property type="term" value="F:ribonuclease E activity"/>
    <property type="evidence" value="ECO:0007669"/>
    <property type="project" value="UniProtKB-EC"/>
</dbReference>
<keyword evidence="15" id="KW-0820">tRNA-binding</keyword>
<feature type="binding site" evidence="15">
    <location>
        <position position="301"/>
    </location>
    <ligand>
        <name>Mg(2+)</name>
        <dbReference type="ChEBI" id="CHEBI:18420"/>
        <note>catalytic</note>
    </ligand>
</feature>
<dbReference type="CDD" id="cd04453">
    <property type="entry name" value="S1_RNase_E"/>
    <property type="match status" value="1"/>
</dbReference>
<keyword evidence="19" id="KW-1185">Reference proteome</keyword>
<feature type="region of interest" description="Disordered" evidence="16">
    <location>
        <begin position="864"/>
        <end position="883"/>
    </location>
</feature>
<keyword evidence="9 15" id="KW-0699">rRNA-binding</keyword>
<dbReference type="GO" id="GO:0006364">
    <property type="term" value="P:rRNA processing"/>
    <property type="evidence" value="ECO:0007669"/>
    <property type="project" value="UniProtKB-UniRule"/>
</dbReference>
<comment type="similarity">
    <text evidence="1">Belongs to the RNase E/G family. RNase G subfamily.</text>
</comment>
<evidence type="ECO:0000256" key="6">
    <source>
        <dbReference type="ARBA" id="ARBA00022694"/>
    </source>
</evidence>
<keyword evidence="12 15" id="KW-0460">Magnesium</keyword>
<feature type="compositionally biased region" description="Basic and acidic residues" evidence="16">
    <location>
        <begin position="675"/>
        <end position="703"/>
    </location>
</feature>
<dbReference type="InterPro" id="IPR028878">
    <property type="entry name" value="RNase_E"/>
</dbReference>
<keyword evidence="3 15" id="KW-0963">Cytoplasm</keyword>
<dbReference type="Pfam" id="PF10150">
    <property type="entry name" value="RNase_E_G"/>
    <property type="match status" value="1"/>
</dbReference>
<evidence type="ECO:0000256" key="10">
    <source>
        <dbReference type="ARBA" id="ARBA00022759"/>
    </source>
</evidence>
<dbReference type="GO" id="GO:0008270">
    <property type="term" value="F:zinc ion binding"/>
    <property type="evidence" value="ECO:0007669"/>
    <property type="project" value="UniProtKB-UniRule"/>
</dbReference>
<evidence type="ECO:0000313" key="19">
    <source>
        <dbReference type="Proteomes" id="UP000604481"/>
    </source>
</evidence>
<evidence type="ECO:0000259" key="17">
    <source>
        <dbReference type="PROSITE" id="PS50126"/>
    </source>
</evidence>
<feature type="compositionally biased region" description="Low complexity" evidence="16">
    <location>
        <begin position="864"/>
        <end position="879"/>
    </location>
</feature>
<dbReference type="EC" id="3.1.26.12" evidence="15"/>
<evidence type="ECO:0000256" key="4">
    <source>
        <dbReference type="ARBA" id="ARBA00022519"/>
    </source>
</evidence>
<proteinExistence type="inferred from homology"/>
<dbReference type="SUPFAM" id="SSF50249">
    <property type="entry name" value="Nucleic acid-binding proteins"/>
    <property type="match status" value="1"/>
</dbReference>
<dbReference type="Gene3D" id="2.40.50.140">
    <property type="entry name" value="Nucleic acid-binding proteins"/>
    <property type="match status" value="1"/>
</dbReference>
<dbReference type="GO" id="GO:0000049">
    <property type="term" value="F:tRNA binding"/>
    <property type="evidence" value="ECO:0007669"/>
    <property type="project" value="UniProtKB-KW"/>
</dbReference>
<evidence type="ECO:0000256" key="15">
    <source>
        <dbReference type="HAMAP-Rule" id="MF_00970"/>
    </source>
</evidence>
<evidence type="ECO:0000256" key="16">
    <source>
        <dbReference type="SAM" id="MobiDB-lite"/>
    </source>
</evidence>
<protein>
    <recommendedName>
        <fullName evidence="15">Ribonuclease E</fullName>
        <shortName evidence="15">RNase E</shortName>
        <ecNumber evidence="15">3.1.26.12</ecNumber>
    </recommendedName>
</protein>
<dbReference type="SMART" id="SM00316">
    <property type="entry name" value="S1"/>
    <property type="match status" value="1"/>
</dbReference>
<feature type="compositionally biased region" description="Low complexity" evidence="16">
    <location>
        <begin position="969"/>
        <end position="980"/>
    </location>
</feature>
<comment type="subunit">
    <text evidence="15">Homotetramer formed by a dimer of dimers.</text>
</comment>
<feature type="domain" description="S1 motif" evidence="17">
    <location>
        <begin position="39"/>
        <end position="118"/>
    </location>
</feature>
<keyword evidence="15" id="KW-0862">Zinc</keyword>
<dbReference type="GO" id="GO:0008033">
    <property type="term" value="P:tRNA processing"/>
    <property type="evidence" value="ECO:0007669"/>
    <property type="project" value="UniProtKB-UniRule"/>
</dbReference>
<gene>
    <name evidence="15" type="primary">rne</name>
    <name evidence="18" type="ORF">INR99_04260</name>
</gene>
<evidence type="ECO:0000256" key="13">
    <source>
        <dbReference type="ARBA" id="ARBA00022884"/>
    </source>
</evidence>
<keyword evidence="4 15" id="KW-0997">Cell inner membrane</keyword>
<dbReference type="Pfam" id="PF20833">
    <property type="entry name" value="RNase_E_G_Thio"/>
    <property type="match status" value="1"/>
</dbReference>
<keyword evidence="5 15" id="KW-0698">rRNA processing</keyword>
<feature type="compositionally biased region" description="Basic and acidic residues" evidence="16">
    <location>
        <begin position="744"/>
        <end position="754"/>
    </location>
</feature>
<keyword evidence="2 15" id="KW-1003">Cell membrane</keyword>
<dbReference type="AlphaFoldDB" id="A0A8J7K9R6"/>
<keyword evidence="6 15" id="KW-0819">tRNA processing</keyword>
<dbReference type="GO" id="GO:0005737">
    <property type="term" value="C:cytoplasm"/>
    <property type="evidence" value="ECO:0007669"/>
    <property type="project" value="UniProtKB-SubCell"/>
</dbReference>
<feature type="binding site" evidence="15">
    <location>
        <position position="402"/>
    </location>
    <ligand>
        <name>Zn(2+)</name>
        <dbReference type="ChEBI" id="CHEBI:29105"/>
        <note>ligand shared between dimeric partners</note>
    </ligand>
</feature>
<evidence type="ECO:0000313" key="18">
    <source>
        <dbReference type="EMBL" id="MBE9608554.1"/>
    </source>
</evidence>
<dbReference type="PANTHER" id="PTHR30001">
    <property type="entry name" value="RIBONUCLEASE"/>
    <property type="match status" value="1"/>
</dbReference>
<evidence type="ECO:0000256" key="7">
    <source>
        <dbReference type="ARBA" id="ARBA00022722"/>
    </source>
</evidence>
<comment type="catalytic activity">
    <reaction evidence="15">
        <text>Endonucleolytic cleavage of single-stranded RNA in A- and U-rich regions.</text>
        <dbReference type="EC" id="3.1.26.12"/>
    </reaction>
</comment>
<comment type="function">
    <text evidence="15">Endoribonuclease that plays a central role in RNA processing and decay. Required for the maturation of 5S and 16S rRNAs and the majority of tRNAs. Also involved in the degradation of most mRNAs.</text>
</comment>
<feature type="compositionally biased region" description="Low complexity" evidence="16">
    <location>
        <begin position="798"/>
        <end position="841"/>
    </location>
</feature>
<keyword evidence="8 15" id="KW-0479">Metal-binding</keyword>
<dbReference type="RefSeq" id="WP_194115071.1">
    <property type="nucleotide sequence ID" value="NZ_JADFUA010000002.1"/>
</dbReference>
<evidence type="ECO:0000256" key="5">
    <source>
        <dbReference type="ARBA" id="ARBA00022552"/>
    </source>
</evidence>
<feature type="region of interest" description="Disordered" evidence="16">
    <location>
        <begin position="573"/>
        <end position="772"/>
    </location>
</feature>
<dbReference type="HAMAP" id="MF_00970">
    <property type="entry name" value="RNase_E"/>
    <property type="match status" value="1"/>
</dbReference>
<dbReference type="InterPro" id="IPR019307">
    <property type="entry name" value="RNA-bd_AU-1/RNase_E/G"/>
</dbReference>
<accession>A0A8J7K9R6</accession>
<feature type="region of interest" description="Disordered" evidence="16">
    <location>
        <begin position="492"/>
        <end position="559"/>
    </location>
</feature>
<evidence type="ECO:0000256" key="12">
    <source>
        <dbReference type="ARBA" id="ARBA00022842"/>
    </source>
</evidence>
<feature type="region of interest" description="Disordered" evidence="16">
    <location>
        <begin position="798"/>
        <end position="847"/>
    </location>
</feature>
<sequence length="996" mass="108378">MKRMLFNATQAEELRVAIVDGQKLIDLDIETVGKEQRKSNIYKGVITRIEPSLEACFVDYGCDRHGFLPFKEISRAYLGDGEGGGRGRVLDSLKEGQELIVQVEKDERGNKGAALTTYISLAGRYLVLMPNNPRGGGVSRRIEGEERNELRAAMDQLDTPSGMSLIARTAAIGRAVEELQWDFQYLLQLWRAIEGAATSQTGAFLIYQESSLVIRAIRDYFQPEIGEILIDKSDIFEQARQFMSHVMPGNVNRVKLYQDDVPLFSRFQIEHQIETAFAREVSLPSGGAIVIDKTEALYSIDVNSARATKGSDIEETALRTNLEAADEIARQMRLRDVGGLIVIDFIDMENPKSQRDVENRLREALHHDRARVQTGKISRFGLMELSRQRLQPSLEETTHIACPRCHGTGFIRGTESSALHILRIIQEDAMKDNTGAIHAQVPVDVATFLLNEKRHELFALEARLKVSIVLIPNMHMETPDYSVSRLRHDELNQFDDGRPSYRMVETPPEQGYQPLKAKEEQAKRQEAAVKGITPAQPAPVSAEPRPAKKPAAAQEQSGTSLWSRIVSWFKGEPAVEETKPAARNSGRRNDSRRRGERNGERNERNERGERNEQRAERGNRGNDENRRSGKPRIEEDQKPAREGRGERNRERNNGNDSRETAALASTATAPAEAPAKQEGRRERQPRSERQPRGERNTAPKQEELLETSSTATGNDNTSEQIDANSAAPAGEASEGRSRRRRGRRGGERRGERNAAAEVTTEAADAVTSEEASTIPVTAISDAAQANAAPVIAVVSEVASAPAAEAADTSAATADQPATASETAPDATAEAAPAVATEASTPIPQTESVPAQASLVFNAEAPAAAAAPAEKAAAAPGAEATIDSEPQVDAAELAAQAGLVLVSTSAASSDHASEAAAPTRRRRSDIRKEGQAAAASEQVELQLVQTSASNPAAEEIIVEAPKRRRRSDQRSQPQAAPSAAPETLAQVSTGGNSESGQ</sequence>
<dbReference type="InterPro" id="IPR003029">
    <property type="entry name" value="S1_domain"/>
</dbReference>
<dbReference type="InterPro" id="IPR004659">
    <property type="entry name" value="RNase_E/G"/>
</dbReference>
<feature type="binding site" evidence="15">
    <location>
        <position position="344"/>
    </location>
    <ligand>
        <name>Mg(2+)</name>
        <dbReference type="ChEBI" id="CHEBI:18420"/>
        <note>catalytic</note>
    </ligand>
</feature>
<dbReference type="InterPro" id="IPR048583">
    <property type="entry name" value="RNase_E_G_thioredoxin-like"/>
</dbReference>
<feature type="region of interest" description="Disordered" evidence="16">
    <location>
        <begin position="903"/>
        <end position="996"/>
    </location>
</feature>
<keyword evidence="14 15" id="KW-0472">Membrane</keyword>
<comment type="subcellular location">
    <subcellularLocation>
        <location evidence="15">Cytoplasm</location>
    </subcellularLocation>
    <subcellularLocation>
        <location evidence="15">Cell inner membrane</location>
        <topology evidence="15">Peripheral membrane protein</topology>
        <orientation evidence="15">Cytoplasmic side</orientation>
    </subcellularLocation>
</comment>
<feature type="compositionally biased region" description="Basic and acidic residues" evidence="16">
    <location>
        <begin position="516"/>
        <end position="527"/>
    </location>
</feature>
<dbReference type="PROSITE" id="PS50126">
    <property type="entry name" value="S1"/>
    <property type="match status" value="1"/>
</dbReference>
<comment type="cofactor">
    <cofactor evidence="15">
        <name>Mg(2+)</name>
        <dbReference type="ChEBI" id="CHEBI:18420"/>
    </cofactor>
    <text evidence="15">Binds 1 Mg(2+) ion per subunit.</text>
</comment>
<dbReference type="Gene3D" id="3.40.1260.20">
    <property type="entry name" value="Ribonuclease E, catalytic domain"/>
    <property type="match status" value="1"/>
</dbReference>
<feature type="compositionally biased region" description="Low complexity" evidence="16">
    <location>
        <begin position="903"/>
        <end position="916"/>
    </location>
</feature>
<feature type="compositionally biased region" description="Polar residues" evidence="16">
    <location>
        <begin position="984"/>
        <end position="996"/>
    </location>
</feature>
<feature type="region of interest" description="Required for zinc-mediated homotetramerization and catalytic activity" evidence="15">
    <location>
        <begin position="402"/>
        <end position="405"/>
    </location>
</feature>
<dbReference type="PANTHER" id="PTHR30001:SF1">
    <property type="entry name" value="RIBONUCLEASE E_G-LIKE PROTEIN, CHLOROPLASTIC"/>
    <property type="match status" value="1"/>
</dbReference>
<name>A0A8J7K9R6_9NEIS</name>
<evidence type="ECO:0000256" key="8">
    <source>
        <dbReference type="ARBA" id="ARBA00022723"/>
    </source>
</evidence>
<feature type="compositionally biased region" description="Low complexity" evidence="16">
    <location>
        <begin position="660"/>
        <end position="674"/>
    </location>
</feature>